<evidence type="ECO:0000256" key="5">
    <source>
        <dbReference type="SAM" id="MobiDB-lite"/>
    </source>
</evidence>
<dbReference type="OrthoDB" id="1939479at2759"/>
<protein>
    <recommendedName>
        <fullName evidence="6">Ubiquitin-like protease family profile domain-containing protein</fullName>
    </recommendedName>
</protein>
<dbReference type="AlphaFoldDB" id="A0A8H5HHB1"/>
<dbReference type="Gene3D" id="3.40.395.10">
    <property type="entry name" value="Adenoviral Proteinase, Chain A"/>
    <property type="match status" value="1"/>
</dbReference>
<dbReference type="GO" id="GO:0016929">
    <property type="term" value="F:deSUMOylase activity"/>
    <property type="evidence" value="ECO:0007669"/>
    <property type="project" value="TreeGrafter"/>
</dbReference>
<proteinExistence type="inferred from homology"/>
<dbReference type="GO" id="GO:0016926">
    <property type="term" value="P:protein desumoylation"/>
    <property type="evidence" value="ECO:0007669"/>
    <property type="project" value="TreeGrafter"/>
</dbReference>
<feature type="region of interest" description="Disordered" evidence="5">
    <location>
        <begin position="168"/>
        <end position="215"/>
    </location>
</feature>
<evidence type="ECO:0000256" key="4">
    <source>
        <dbReference type="ARBA" id="ARBA00022807"/>
    </source>
</evidence>
<dbReference type="PANTHER" id="PTHR12606:SF141">
    <property type="entry name" value="GH15225P-RELATED"/>
    <property type="match status" value="1"/>
</dbReference>
<evidence type="ECO:0000313" key="7">
    <source>
        <dbReference type="EMBL" id="KAF5382935.1"/>
    </source>
</evidence>
<feature type="compositionally biased region" description="Low complexity" evidence="5">
    <location>
        <begin position="84"/>
        <end position="100"/>
    </location>
</feature>
<organism evidence="7 8">
    <name type="scientific">Collybiopsis confluens</name>
    <dbReference type="NCBI Taxonomy" id="2823264"/>
    <lineage>
        <taxon>Eukaryota</taxon>
        <taxon>Fungi</taxon>
        <taxon>Dikarya</taxon>
        <taxon>Basidiomycota</taxon>
        <taxon>Agaricomycotina</taxon>
        <taxon>Agaricomycetes</taxon>
        <taxon>Agaricomycetidae</taxon>
        <taxon>Agaricales</taxon>
        <taxon>Marasmiineae</taxon>
        <taxon>Omphalotaceae</taxon>
        <taxon>Collybiopsis</taxon>
    </lineage>
</organism>
<dbReference type="Proteomes" id="UP000518752">
    <property type="component" value="Unassembled WGS sequence"/>
</dbReference>
<comment type="caution">
    <text evidence="7">The sequence shown here is derived from an EMBL/GenBank/DDBJ whole genome shotgun (WGS) entry which is preliminary data.</text>
</comment>
<keyword evidence="8" id="KW-1185">Reference proteome</keyword>
<gene>
    <name evidence="7" type="ORF">D9757_006282</name>
</gene>
<dbReference type="FunFam" id="3.40.395.10:FF:000001">
    <property type="entry name" value="Sentrin-specific protease 1"/>
    <property type="match status" value="1"/>
</dbReference>
<evidence type="ECO:0000313" key="8">
    <source>
        <dbReference type="Proteomes" id="UP000518752"/>
    </source>
</evidence>
<feature type="region of interest" description="Disordered" evidence="5">
    <location>
        <begin position="67"/>
        <end position="104"/>
    </location>
</feature>
<dbReference type="GO" id="GO:0080090">
    <property type="term" value="P:regulation of primary metabolic process"/>
    <property type="evidence" value="ECO:0007669"/>
    <property type="project" value="UniProtKB-ARBA"/>
</dbReference>
<evidence type="ECO:0000256" key="3">
    <source>
        <dbReference type="ARBA" id="ARBA00022801"/>
    </source>
</evidence>
<sequence>MNDRKRPAPEPLLPLHSKHPRTALVTANGETQSPASAAILATRCKRIIHEIKGLTKDTLLLFSGRVVSPDSRLPSPEETVPRESLSQSPPLSPGSTSQSTVEALVQPESSVLASPIINNAFASPTPLRPTNLAATTSYSAIPSTAQFSFTPLRKPWTSSSRSSEVSFPIISSPRHSPLIPPSSANNPYSSRGKRTKNTMGPPPDQPSKLESSQLSPALQKTLESLKATQRTRTYENRPHILMIQHKDKVKKGLEETKEELFKLKKKQGFKSNREDFESYLNFKFMLQSTSDDVKPRFTSPSMVDLRSEYKLDEERTRSRRHSDSISVRSVNFVWTNRILNLFSKESQWLQRQLEIAQQVFNTPRPKAWSPSLDDLKLRHRNKDDRIEQRLRPKRIPLPSSLLPEDEERVKALLSQPGVISKFAKEQVSNGDLARLKPGQWLNDEIINFYGAMILGRSDDSKENNKENGVVNGIPTSKKKKILNVHYFSSFFWQKLERDGYEKGRLAKWTKKIDLFSKDIALIPVNHGNAHWTAAAINFRQKRIESYDSMMLDRSMVFKLLRGYLDAEHRNKKRSPFDFTGWENYIMEDTPMQENGFDCGVFTCQFLESLSRGEESFNFTQSDMPFLRRKMIWEIGNSKLRTDP</sequence>
<dbReference type="InterPro" id="IPR003653">
    <property type="entry name" value="Peptidase_C48_C"/>
</dbReference>
<evidence type="ECO:0000256" key="2">
    <source>
        <dbReference type="ARBA" id="ARBA00022670"/>
    </source>
</evidence>
<keyword evidence="2" id="KW-0645">Protease</keyword>
<dbReference type="InterPro" id="IPR038765">
    <property type="entry name" value="Papain-like_cys_pep_sf"/>
</dbReference>
<dbReference type="GO" id="GO:0060255">
    <property type="term" value="P:regulation of macromolecule metabolic process"/>
    <property type="evidence" value="ECO:0007669"/>
    <property type="project" value="UniProtKB-ARBA"/>
</dbReference>
<dbReference type="GO" id="GO:0006508">
    <property type="term" value="P:proteolysis"/>
    <property type="evidence" value="ECO:0007669"/>
    <property type="project" value="UniProtKB-KW"/>
</dbReference>
<dbReference type="PROSITE" id="PS50600">
    <property type="entry name" value="ULP_PROTEASE"/>
    <property type="match status" value="1"/>
</dbReference>
<dbReference type="GO" id="GO:0005634">
    <property type="term" value="C:nucleus"/>
    <property type="evidence" value="ECO:0007669"/>
    <property type="project" value="TreeGrafter"/>
</dbReference>
<dbReference type="Pfam" id="PF02902">
    <property type="entry name" value="Peptidase_C48"/>
    <property type="match status" value="1"/>
</dbReference>
<feature type="domain" description="Ubiquitin-like protease family profile" evidence="6">
    <location>
        <begin position="425"/>
        <end position="609"/>
    </location>
</feature>
<keyword evidence="4" id="KW-0788">Thiol protease</keyword>
<name>A0A8H5HHB1_9AGAR</name>
<evidence type="ECO:0000256" key="1">
    <source>
        <dbReference type="ARBA" id="ARBA00005234"/>
    </source>
</evidence>
<accession>A0A8H5HHB1</accession>
<evidence type="ECO:0000259" key="6">
    <source>
        <dbReference type="PROSITE" id="PS50600"/>
    </source>
</evidence>
<dbReference type="PANTHER" id="PTHR12606">
    <property type="entry name" value="SENTRIN/SUMO-SPECIFIC PROTEASE"/>
    <property type="match status" value="1"/>
</dbReference>
<keyword evidence="3" id="KW-0378">Hydrolase</keyword>
<dbReference type="EMBL" id="JAACJN010000049">
    <property type="protein sequence ID" value="KAF5382935.1"/>
    <property type="molecule type" value="Genomic_DNA"/>
</dbReference>
<dbReference type="SUPFAM" id="SSF54001">
    <property type="entry name" value="Cysteine proteinases"/>
    <property type="match status" value="1"/>
</dbReference>
<comment type="similarity">
    <text evidence="1">Belongs to the peptidase C48 family.</text>
</comment>
<reference evidence="7 8" key="1">
    <citation type="journal article" date="2020" name="ISME J.">
        <title>Uncovering the hidden diversity of litter-decomposition mechanisms in mushroom-forming fungi.</title>
        <authorList>
            <person name="Floudas D."/>
            <person name="Bentzer J."/>
            <person name="Ahren D."/>
            <person name="Johansson T."/>
            <person name="Persson P."/>
            <person name="Tunlid A."/>
        </authorList>
    </citation>
    <scope>NUCLEOTIDE SEQUENCE [LARGE SCALE GENOMIC DNA]</scope>
    <source>
        <strain evidence="7 8">CBS 406.79</strain>
    </source>
</reference>